<sequence>MPISEWYLNITELPVFEKSTVDYLNGLKPHKARQWDLQTNQMKAYKASLIEQLLKIQSSRCVYCGTGLMRQLVDREHFAHKDQKGGWPEFMFITENLFAACGYCNRMLKGTKPMIKHYNKNYSDCEFHLIHPYFDIPSKEIAFVTRGGSDAIFVEKITQKGEETIAFFELASTIATAKRAGYITEMAIYNQLSADNAAEVKEISYYKPT</sequence>
<name>A0A7Y9XIY0_9GAMM</name>
<dbReference type="Gene3D" id="1.10.30.50">
    <property type="match status" value="1"/>
</dbReference>
<protein>
    <recommendedName>
        <fullName evidence="3">TIGR02646 family protein</fullName>
    </recommendedName>
</protein>
<evidence type="ECO:0000313" key="1">
    <source>
        <dbReference type="EMBL" id="NYH72072.1"/>
    </source>
</evidence>
<dbReference type="EMBL" id="JACBYV010000001">
    <property type="protein sequence ID" value="NYH72072.1"/>
    <property type="molecule type" value="Genomic_DNA"/>
</dbReference>
<organism evidence="1 2">
    <name type="scientific">Phytopseudomonas flavescens</name>
    <dbReference type="NCBI Taxonomy" id="29435"/>
    <lineage>
        <taxon>Bacteria</taxon>
        <taxon>Pseudomonadati</taxon>
        <taxon>Pseudomonadota</taxon>
        <taxon>Gammaproteobacteria</taxon>
        <taxon>Pseudomonadales</taxon>
        <taxon>Pseudomonadaceae</taxon>
        <taxon>Phytopseudomonas</taxon>
    </lineage>
</organism>
<accession>A0A7Y9XIY0</accession>
<keyword evidence="2" id="KW-1185">Reference proteome</keyword>
<comment type="caution">
    <text evidence="1">The sequence shown here is derived from an EMBL/GenBank/DDBJ whole genome shotgun (WGS) entry which is preliminary data.</text>
</comment>
<dbReference type="AlphaFoldDB" id="A0A7Y9XIY0"/>
<evidence type="ECO:0000313" key="2">
    <source>
        <dbReference type="Proteomes" id="UP000578688"/>
    </source>
</evidence>
<dbReference type="RefSeq" id="WP_179537784.1">
    <property type="nucleotide sequence ID" value="NZ_JACBYV010000001.1"/>
</dbReference>
<reference evidence="1 2" key="1">
    <citation type="submission" date="2020-07" db="EMBL/GenBank/DDBJ databases">
        <title>Genomic analyses of the natural microbiome of Caenorhabditis elegans.</title>
        <authorList>
            <person name="Samuel B."/>
        </authorList>
    </citation>
    <scope>NUCLEOTIDE SEQUENCE [LARGE SCALE GENOMIC DNA]</scope>
    <source>
        <strain evidence="1 2">BIGb0408</strain>
    </source>
</reference>
<dbReference type="Proteomes" id="UP000578688">
    <property type="component" value="Unassembled WGS sequence"/>
</dbReference>
<proteinExistence type="predicted"/>
<evidence type="ECO:0008006" key="3">
    <source>
        <dbReference type="Google" id="ProtNLM"/>
    </source>
</evidence>
<gene>
    <name evidence="1" type="ORF">FHR27_000682</name>
</gene>